<evidence type="ECO:0008006" key="3">
    <source>
        <dbReference type="Google" id="ProtNLM"/>
    </source>
</evidence>
<accession>A0A023FUE6</accession>
<evidence type="ECO:0000313" key="2">
    <source>
        <dbReference type="EMBL" id="JAC24290.1"/>
    </source>
</evidence>
<dbReference type="Pfam" id="PF02098">
    <property type="entry name" value="His_binding"/>
    <property type="match status" value="1"/>
</dbReference>
<dbReference type="EMBL" id="GBBK01000192">
    <property type="protein sequence ID" value="JAC24290.1"/>
    <property type="molecule type" value="mRNA"/>
</dbReference>
<evidence type="ECO:0000256" key="1">
    <source>
        <dbReference type="SAM" id="SignalP"/>
    </source>
</evidence>
<feature type="signal peptide" evidence="1">
    <location>
        <begin position="1"/>
        <end position="24"/>
    </location>
</feature>
<proteinExistence type="evidence at transcript level"/>
<reference evidence="2" key="1">
    <citation type="submission" date="2014-03" db="EMBL/GenBank/DDBJ databases">
        <title>The sialotranscriptome of Amblyomma triste, Amblyomma parvum and Amblyomma cajennense ticks, uncovered by 454-based RNA-seq.</title>
        <authorList>
            <person name="Garcia G.R."/>
            <person name="Gardinassi L.G."/>
            <person name="Ribeiro J.M."/>
            <person name="Anatriello E."/>
            <person name="Ferreira B.R."/>
            <person name="Moreira H.N."/>
            <person name="Mafra C."/>
            <person name="Olegario M.M."/>
            <person name="Szabo P.J."/>
            <person name="Miranda-Santos I.K."/>
            <person name="Maruyama S.R."/>
        </authorList>
    </citation>
    <scope>NUCLEOTIDE SEQUENCE</scope>
    <source>
        <strain evidence="2">Uberlandia</strain>
        <tissue evidence="2">Salivary glands</tissue>
    </source>
</reference>
<dbReference type="AlphaFoldDB" id="A0A023FUE6"/>
<feature type="chain" id="PRO_5001515593" description="Lipocalin-2 1" evidence="1">
    <location>
        <begin position="25"/>
        <end position="227"/>
    </location>
</feature>
<dbReference type="GO" id="GO:0030682">
    <property type="term" value="P:symbiont-mediated perturbation of host defenses"/>
    <property type="evidence" value="ECO:0007669"/>
    <property type="project" value="InterPro"/>
</dbReference>
<dbReference type="Gene3D" id="2.40.128.20">
    <property type="match status" value="1"/>
</dbReference>
<sequence>MTMSCSQALWAIVLIAMCSNIGNGNELQDNGNNIDIRKAVNTTEKLWLFWQTYRNGFDMCGNGICIKVNETCIYNMKINITEKEYYFNQTITWIGKDDTTNYRGTFKDGIDPPKSMEVTEITEDPSDASFSGDDGQHQTWTLGYLEEIDGRCMVFSIGELDNEIKNVLGTCDMYIKGTPKESDPPPGCREFFEKRCNVTKIFQPYTKACIKATDSAVASGDSNHLQP</sequence>
<dbReference type="InterPro" id="IPR012674">
    <property type="entry name" value="Calycin"/>
</dbReference>
<dbReference type="GO" id="GO:0043176">
    <property type="term" value="F:amine binding"/>
    <property type="evidence" value="ECO:0007669"/>
    <property type="project" value="InterPro"/>
</dbReference>
<dbReference type="InterPro" id="IPR002970">
    <property type="entry name" value="Tick_his-bd"/>
</dbReference>
<organism evidence="2">
    <name type="scientific">Amblyomma cajennense</name>
    <name type="common">Cayenne tick</name>
    <name type="synonym">Acarus cajennensis</name>
    <dbReference type="NCBI Taxonomy" id="34607"/>
    <lineage>
        <taxon>Eukaryota</taxon>
        <taxon>Metazoa</taxon>
        <taxon>Ecdysozoa</taxon>
        <taxon>Arthropoda</taxon>
        <taxon>Chelicerata</taxon>
        <taxon>Arachnida</taxon>
        <taxon>Acari</taxon>
        <taxon>Parasitiformes</taxon>
        <taxon>Ixodida</taxon>
        <taxon>Ixodoidea</taxon>
        <taxon>Ixodidae</taxon>
        <taxon>Amblyomminae</taxon>
        <taxon>Amblyomma</taxon>
    </lineage>
</organism>
<protein>
    <recommendedName>
        <fullName evidence="3">Lipocalin-2 1</fullName>
    </recommendedName>
</protein>
<name>A0A023FUE6_AMBCJ</name>
<dbReference type="SUPFAM" id="SSF50814">
    <property type="entry name" value="Lipocalins"/>
    <property type="match status" value="1"/>
</dbReference>
<keyword evidence="1" id="KW-0732">Signal</keyword>